<dbReference type="SUPFAM" id="SSF81383">
    <property type="entry name" value="F-box domain"/>
    <property type="match status" value="1"/>
</dbReference>
<dbReference type="InterPro" id="IPR036047">
    <property type="entry name" value="F-box-like_dom_sf"/>
</dbReference>
<evidence type="ECO:0000256" key="1">
    <source>
        <dbReference type="SAM" id="MobiDB-lite"/>
    </source>
</evidence>
<feature type="region of interest" description="Disordered" evidence="1">
    <location>
        <begin position="1"/>
        <end position="25"/>
    </location>
</feature>
<dbReference type="PANTHER" id="PTHR34145">
    <property type="entry name" value="OS02G0105600 PROTEIN"/>
    <property type="match status" value="1"/>
</dbReference>
<dbReference type="InterPro" id="IPR055357">
    <property type="entry name" value="LRR_At1g61320_AtMIF1"/>
</dbReference>
<evidence type="ECO:0000259" key="3">
    <source>
        <dbReference type="Pfam" id="PF23622"/>
    </source>
</evidence>
<dbReference type="InterPro" id="IPR053772">
    <property type="entry name" value="At1g61320/At1g61330-like"/>
</dbReference>
<dbReference type="InterPro" id="IPR001810">
    <property type="entry name" value="F-box_dom"/>
</dbReference>
<feature type="domain" description="F-box" evidence="2">
    <location>
        <begin position="29"/>
        <end position="65"/>
    </location>
</feature>
<dbReference type="AlphaFoldDB" id="A0AAD8R033"/>
<evidence type="ECO:0000313" key="5">
    <source>
        <dbReference type="Proteomes" id="UP001231189"/>
    </source>
</evidence>
<dbReference type="Gene3D" id="3.80.10.10">
    <property type="entry name" value="Ribonuclease Inhibitor"/>
    <property type="match status" value="1"/>
</dbReference>
<feature type="compositionally biased region" description="Acidic residues" evidence="1">
    <location>
        <begin position="406"/>
        <end position="423"/>
    </location>
</feature>
<dbReference type="PANTHER" id="PTHR34145:SF65">
    <property type="entry name" value="FBD DOMAIN-CONTAINING PROTEIN"/>
    <property type="match status" value="1"/>
</dbReference>
<sequence>MAAAASHPDGGTKTRQEDEEGDAGAEDRLSALPEALRLQVLCLLPLKSAIRTGVLSTQWEALWTRRWPAPSSLDFRFAAYESSQPITEALERRGLRRLDRFALSFGIGELDEEGFRRCVDYAAACAVEDLRVHYVDPTSPSFDFQFRLQPDDPHLTRLSLRGITICNPLCSCAFPALEVIQLRRVYVSDIALLHLVDGCPLLRSLDLRYCAGLTFVTIVRAGAHLTSLTVAECPLLTSISANGVVSLRSFRYSGAYIAANSIPATSELAHLCICFRRPAREWVSYAPEPQSDKLRRNWLELLTNLSNLTVLTLCSSALQTVSASTRARSVAGNAAPRKLHNLRELQLLMFGMSNENMDDIYVFLMNCCGPRLERLFVQLPARDYQCAPKKELSGIRGRGRYRPVEEEAELDEELSEEEGPEEDGLQKDFSEGSREDELEDELTEGEAPKEDELEEQPSEEEVPEEDELDEDQSEAFENLMLLKMINFRGHDNEMRLVRLVLKKSTRLNQLILFTPTINHQKGSRSRKNQPKGLKKDHMDTPQFIETKLLSLRKASPNAQIILSEPDDSAIEPLHCEGFVKVE</sequence>
<feature type="region of interest" description="Disordered" evidence="1">
    <location>
        <begin position="403"/>
        <end position="471"/>
    </location>
</feature>
<dbReference type="Pfam" id="PF23622">
    <property type="entry name" value="LRR_At1g61320_AtMIF1"/>
    <property type="match status" value="1"/>
</dbReference>
<dbReference type="SUPFAM" id="SSF52047">
    <property type="entry name" value="RNI-like"/>
    <property type="match status" value="1"/>
</dbReference>
<evidence type="ECO:0000259" key="2">
    <source>
        <dbReference type="Pfam" id="PF00646"/>
    </source>
</evidence>
<dbReference type="EMBL" id="JAUUTY010000007">
    <property type="protein sequence ID" value="KAK1612218.1"/>
    <property type="molecule type" value="Genomic_DNA"/>
</dbReference>
<feature type="compositionally biased region" description="Acidic residues" evidence="1">
    <location>
        <begin position="436"/>
        <end position="471"/>
    </location>
</feature>
<organism evidence="4 5">
    <name type="scientific">Lolium multiflorum</name>
    <name type="common">Italian ryegrass</name>
    <name type="synonym">Lolium perenne subsp. multiflorum</name>
    <dbReference type="NCBI Taxonomy" id="4521"/>
    <lineage>
        <taxon>Eukaryota</taxon>
        <taxon>Viridiplantae</taxon>
        <taxon>Streptophyta</taxon>
        <taxon>Embryophyta</taxon>
        <taxon>Tracheophyta</taxon>
        <taxon>Spermatophyta</taxon>
        <taxon>Magnoliopsida</taxon>
        <taxon>Liliopsida</taxon>
        <taxon>Poales</taxon>
        <taxon>Poaceae</taxon>
        <taxon>BOP clade</taxon>
        <taxon>Pooideae</taxon>
        <taxon>Poodae</taxon>
        <taxon>Poeae</taxon>
        <taxon>Poeae Chloroplast Group 2 (Poeae type)</taxon>
        <taxon>Loliodinae</taxon>
        <taxon>Loliinae</taxon>
        <taxon>Lolium</taxon>
    </lineage>
</organism>
<protein>
    <submittedName>
        <fullName evidence="4">Uncharacterized protein</fullName>
    </submittedName>
</protein>
<accession>A0AAD8R033</accession>
<evidence type="ECO:0000313" key="4">
    <source>
        <dbReference type="EMBL" id="KAK1612218.1"/>
    </source>
</evidence>
<name>A0AAD8R033_LOLMU</name>
<feature type="compositionally biased region" description="Basic and acidic residues" evidence="1">
    <location>
        <begin position="424"/>
        <end position="435"/>
    </location>
</feature>
<feature type="domain" description="At1g61320/AtMIF1 LRR" evidence="3">
    <location>
        <begin position="154"/>
        <end position="275"/>
    </location>
</feature>
<comment type="caution">
    <text evidence="4">The sequence shown here is derived from an EMBL/GenBank/DDBJ whole genome shotgun (WGS) entry which is preliminary data.</text>
</comment>
<gene>
    <name evidence="4" type="ORF">QYE76_035891</name>
</gene>
<proteinExistence type="predicted"/>
<dbReference type="Pfam" id="PF00646">
    <property type="entry name" value="F-box"/>
    <property type="match status" value="1"/>
</dbReference>
<keyword evidence="5" id="KW-1185">Reference proteome</keyword>
<dbReference type="InterPro" id="IPR032675">
    <property type="entry name" value="LRR_dom_sf"/>
</dbReference>
<reference evidence="4" key="1">
    <citation type="submission" date="2023-07" db="EMBL/GenBank/DDBJ databases">
        <title>A chromosome-level genome assembly of Lolium multiflorum.</title>
        <authorList>
            <person name="Chen Y."/>
            <person name="Copetti D."/>
            <person name="Kolliker R."/>
            <person name="Studer B."/>
        </authorList>
    </citation>
    <scope>NUCLEOTIDE SEQUENCE</scope>
    <source>
        <strain evidence="4">02402/16</strain>
        <tissue evidence="4">Leaf</tissue>
    </source>
</reference>
<dbReference type="Proteomes" id="UP001231189">
    <property type="component" value="Unassembled WGS sequence"/>
</dbReference>